<organism evidence="1">
    <name type="scientific">Heliothis virescens</name>
    <name type="common">Tobacco budworm moth</name>
    <dbReference type="NCBI Taxonomy" id="7102"/>
    <lineage>
        <taxon>Eukaryota</taxon>
        <taxon>Metazoa</taxon>
        <taxon>Ecdysozoa</taxon>
        <taxon>Arthropoda</taxon>
        <taxon>Hexapoda</taxon>
        <taxon>Insecta</taxon>
        <taxon>Pterygota</taxon>
        <taxon>Neoptera</taxon>
        <taxon>Endopterygota</taxon>
        <taxon>Lepidoptera</taxon>
        <taxon>Glossata</taxon>
        <taxon>Ditrysia</taxon>
        <taxon>Noctuoidea</taxon>
        <taxon>Noctuidae</taxon>
        <taxon>Heliothinae</taxon>
        <taxon>Heliothis</taxon>
    </lineage>
</organism>
<evidence type="ECO:0000313" key="1">
    <source>
        <dbReference type="EMBL" id="PCG66784.1"/>
    </source>
</evidence>
<sequence>MGRQSDTTGERSGAGPTLTCSPMHGCINHQLPTPGCFVKVSKTHKAISARPGNRTRDLVLSSRLCDN</sequence>
<gene>
    <name evidence="1" type="ORF">B5V51_7244</name>
</gene>
<name>A0A2A4J5I2_HELVI</name>
<dbReference type="AlphaFoldDB" id="A0A2A4J5I2"/>
<proteinExistence type="predicted"/>
<protein>
    <submittedName>
        <fullName evidence="1">Uncharacterized protein</fullName>
    </submittedName>
</protein>
<comment type="caution">
    <text evidence="1">The sequence shown here is derived from an EMBL/GenBank/DDBJ whole genome shotgun (WGS) entry which is preliminary data.</text>
</comment>
<reference evidence="1" key="1">
    <citation type="submission" date="2017-09" db="EMBL/GenBank/DDBJ databases">
        <title>Contemporary evolution of a Lepidopteran species, Heliothis virescens, in response to modern agricultural practices.</title>
        <authorList>
            <person name="Fritz M.L."/>
            <person name="Deyonke A.M."/>
            <person name="Papanicolaou A."/>
            <person name="Micinski S."/>
            <person name="Westbrook J."/>
            <person name="Gould F."/>
        </authorList>
    </citation>
    <scope>NUCLEOTIDE SEQUENCE [LARGE SCALE GENOMIC DNA]</scope>
    <source>
        <strain evidence="1">HvINT-</strain>
        <tissue evidence="1">Whole body</tissue>
    </source>
</reference>
<accession>A0A2A4J5I2</accession>
<dbReference type="EMBL" id="NWSH01003207">
    <property type="protein sequence ID" value="PCG66784.1"/>
    <property type="molecule type" value="Genomic_DNA"/>
</dbReference>